<keyword evidence="3" id="KW-1185">Reference proteome</keyword>
<evidence type="ECO:0000313" key="3">
    <source>
        <dbReference type="Proteomes" id="UP000318307"/>
    </source>
</evidence>
<evidence type="ECO:0008006" key="4">
    <source>
        <dbReference type="Google" id="ProtNLM"/>
    </source>
</evidence>
<organism evidence="2 3">
    <name type="scientific">Desulfobotulus alkaliphilus</name>
    <dbReference type="NCBI Taxonomy" id="622671"/>
    <lineage>
        <taxon>Bacteria</taxon>
        <taxon>Pseudomonadati</taxon>
        <taxon>Thermodesulfobacteriota</taxon>
        <taxon>Desulfobacteria</taxon>
        <taxon>Desulfobacterales</taxon>
        <taxon>Desulfobacteraceae</taxon>
        <taxon>Desulfobotulus</taxon>
    </lineage>
</organism>
<comment type="caution">
    <text evidence="2">The sequence shown here is derived from an EMBL/GenBank/DDBJ whole genome shotgun (WGS) entry which is preliminary data.</text>
</comment>
<evidence type="ECO:0000313" key="2">
    <source>
        <dbReference type="EMBL" id="TWI74116.1"/>
    </source>
</evidence>
<feature type="signal peptide" evidence="1">
    <location>
        <begin position="1"/>
        <end position="23"/>
    </location>
</feature>
<dbReference type="RefSeq" id="WP_144683058.1">
    <property type="nucleotide sequence ID" value="NZ_VLLC01000006.1"/>
</dbReference>
<name>A0A562S0L0_9BACT</name>
<accession>A0A562S0L0</accession>
<gene>
    <name evidence="2" type="ORF">LZ24_01056</name>
</gene>
<dbReference type="Gene3D" id="2.60.40.10">
    <property type="entry name" value="Immunoglobulins"/>
    <property type="match status" value="2"/>
</dbReference>
<dbReference type="SUPFAM" id="SSF49373">
    <property type="entry name" value="Invasin/intimin cell-adhesion fragments"/>
    <property type="match status" value="2"/>
</dbReference>
<feature type="chain" id="PRO_5022056145" description="Big-1 domain-containing protein" evidence="1">
    <location>
        <begin position="24"/>
        <end position="776"/>
    </location>
</feature>
<dbReference type="OrthoDB" id="5793936at2"/>
<protein>
    <recommendedName>
        <fullName evidence="4">Big-1 domain-containing protein</fullName>
    </recommendedName>
</protein>
<keyword evidence="1" id="KW-0732">Signal</keyword>
<dbReference type="Proteomes" id="UP000318307">
    <property type="component" value="Unassembled WGS sequence"/>
</dbReference>
<evidence type="ECO:0000256" key="1">
    <source>
        <dbReference type="SAM" id="SignalP"/>
    </source>
</evidence>
<dbReference type="InterPro" id="IPR008964">
    <property type="entry name" value="Invasin/intimin_cell_adhesion"/>
</dbReference>
<dbReference type="AlphaFoldDB" id="A0A562S0L0"/>
<dbReference type="EMBL" id="VLLC01000006">
    <property type="protein sequence ID" value="TWI74116.1"/>
    <property type="molecule type" value="Genomic_DNA"/>
</dbReference>
<sequence length="776" mass="83113">MMAKCFRLLGMAVLIALLCLPLAGCGDDGDGSAVRPGPEDPDAPIDTVLASLKLDAMGAVVVGEQRAVVVRAYSNSDRPIGKVPVAFSTNFGSFSKDDPDVKTGEAVTDHLGVARIMLTAPEQVGEARISVTSAGISGEGELRVIAGDPDRDFSRIVVDPASLPADGKSEGRVTVVLADKFGNPVQDGTRVELYMSSGDLLTPTGGIAGPGYTQETVSGRTVFRVQAADSPGFAELMLTNYRDIDKAELIFGSLGSGEPSSIRYGLSLDEIAVTGVGQVDNTGVNLRIIDEAGSPAGTPDGHRLRASFLARPNGGEFLSTIISTPTGKEMIDSRANGFIEFTSDKNGAATINLRSGTRSGIVEILIEALDATYRVKTVVRVSIASGPPHSITLSAPFLDAIEDLKTGFYSKKGSLMVNDRYGNPVPDGTVINIGVLDTVISRGAKGKITEGSRDFSVSDVNPSVDLRTDYVVRNNYRRYIEDGDRVIIANAPAEDKVRTVRTVLDSQRLETTEAYKHTAPTADPLEVPFIEEPEYVIGASTMAIVEGLMADGTYTKGTVVTNRGRGEIRLVYPANSGTIQIGHQHRHWGRFNIDETPHSTTPYAGELLPHGVDLRYDENLTRHMDYVSTGRTVDNRKASTMVYFVASSSDNKATLVADSPMRFNSIAPWTIGARPDKFSSAESVDMDVTLTVRDGGDKILLPYVYVFPTVEINGAVNVWATPCITDASGTCNSTIRVIVPAGIVVNRAHTATITYETHQGYQTEKTSVTYTFPRQD</sequence>
<proteinExistence type="predicted"/>
<dbReference type="InterPro" id="IPR013783">
    <property type="entry name" value="Ig-like_fold"/>
</dbReference>
<reference evidence="2 3" key="1">
    <citation type="submission" date="2019-07" db="EMBL/GenBank/DDBJ databases">
        <title>Genome sequencing of 100 strains of the haloalkaliphilic chemolithoautotrophic sulfur-oxidizing bacterium Thioalkalivibrio.</title>
        <authorList>
            <person name="Muyzer G."/>
        </authorList>
    </citation>
    <scope>NUCLEOTIDE SEQUENCE [LARGE SCALE GENOMIC DNA]</scope>
    <source>
        <strain evidence="2 3">ASO4-4</strain>
    </source>
</reference>